<dbReference type="InterPro" id="IPR001466">
    <property type="entry name" value="Beta-lactam-related"/>
</dbReference>
<feature type="signal peptide" evidence="1">
    <location>
        <begin position="1"/>
        <end position="21"/>
    </location>
</feature>
<evidence type="ECO:0000313" key="4">
    <source>
        <dbReference type="Proteomes" id="UP001144313"/>
    </source>
</evidence>
<keyword evidence="4" id="KW-1185">Reference proteome</keyword>
<dbReference type="EMBL" id="BSDT01000001">
    <property type="protein sequence ID" value="GLI44694.1"/>
    <property type="molecule type" value="Genomic_DNA"/>
</dbReference>
<dbReference type="SUPFAM" id="SSF56601">
    <property type="entry name" value="beta-lactamase/transpeptidase-like"/>
    <property type="match status" value="1"/>
</dbReference>
<gene>
    <name evidence="3" type="ORF">GALLR39Z86_45440</name>
</gene>
<evidence type="ECO:0000256" key="1">
    <source>
        <dbReference type="SAM" id="SignalP"/>
    </source>
</evidence>
<comment type="caution">
    <text evidence="3">The sequence shown here is derived from an EMBL/GenBank/DDBJ whole genome shotgun (WGS) entry which is preliminary data.</text>
</comment>
<reference evidence="3" key="1">
    <citation type="submission" date="2022-12" db="EMBL/GenBank/DDBJ databases">
        <title>Reference genome sequencing for broad-spectrum identification of bacterial and archaeal isolates by mass spectrometry.</title>
        <authorList>
            <person name="Sekiguchi Y."/>
            <person name="Tourlousse D.M."/>
        </authorList>
    </citation>
    <scope>NUCLEOTIDE SEQUENCE</scope>
    <source>
        <strain evidence="3">LLR39Z86</strain>
    </source>
</reference>
<dbReference type="PANTHER" id="PTHR46825">
    <property type="entry name" value="D-ALANYL-D-ALANINE-CARBOXYPEPTIDASE/ENDOPEPTIDASE AMPH"/>
    <property type="match status" value="1"/>
</dbReference>
<accession>A0A9W6GDD8</accession>
<dbReference type="Proteomes" id="UP001144313">
    <property type="component" value="Unassembled WGS sequence"/>
</dbReference>
<dbReference type="PANTHER" id="PTHR46825:SF7">
    <property type="entry name" value="D-ALANYL-D-ALANINE CARBOXYPEPTIDASE"/>
    <property type="match status" value="1"/>
</dbReference>
<dbReference type="InterPro" id="IPR050491">
    <property type="entry name" value="AmpC-like"/>
</dbReference>
<name>A0A9W6GDD8_9ACTN</name>
<dbReference type="InterPro" id="IPR012338">
    <property type="entry name" value="Beta-lactam/transpept-like"/>
</dbReference>
<proteinExistence type="predicted"/>
<dbReference type="InterPro" id="IPR006311">
    <property type="entry name" value="TAT_signal"/>
</dbReference>
<dbReference type="Gene3D" id="3.40.710.10">
    <property type="entry name" value="DD-peptidase/beta-lactamase superfamily"/>
    <property type="match status" value="1"/>
</dbReference>
<dbReference type="RefSeq" id="WP_270117345.1">
    <property type="nucleotide sequence ID" value="NZ_BAAAOL010000001.1"/>
</dbReference>
<organism evidence="3 4">
    <name type="scientific">Glycomyces algeriensis</name>
    <dbReference type="NCBI Taxonomy" id="256037"/>
    <lineage>
        <taxon>Bacteria</taxon>
        <taxon>Bacillati</taxon>
        <taxon>Actinomycetota</taxon>
        <taxon>Actinomycetes</taxon>
        <taxon>Glycomycetales</taxon>
        <taxon>Glycomycetaceae</taxon>
        <taxon>Glycomyces</taxon>
    </lineage>
</organism>
<sequence>MITTRRSALRLLGVTATAATAGLAAGTAYSQPIVADRIRLCDVQQAIENVAATAGVVGAIGRAYVDGRLAGEGTAGSRLLDGKGGCIPPGSRYRIASQTKIMEAAIVVQLVGEGRLRLEDTLRGVLPETAENDWVELADQITVRHLIRHTSGIPDFIESGWFDVFDFTTVYTQLDQVKAARSVARKVELGQYYYSTTNYVLLGMIIERVTGNGRAGEFERRLFEPLGMRDTYLAVKISDQVKGPHGHGYYPDAQGVPRDVDRINATIGSEGAISTARDVSRFYRALSEGRLVPEDLRRQVPQPMPGLCGGTVGWAAGSMPGINSTTFFSTDGRIQFAVAVTLEIDNMQAMGIGDATTAAAEAVLGCAG</sequence>
<keyword evidence="1" id="KW-0732">Signal</keyword>
<dbReference type="Pfam" id="PF00144">
    <property type="entry name" value="Beta-lactamase"/>
    <property type="match status" value="1"/>
</dbReference>
<feature type="chain" id="PRO_5040818574" description="Beta-lactamase-related domain-containing protein" evidence="1">
    <location>
        <begin position="22"/>
        <end position="368"/>
    </location>
</feature>
<feature type="domain" description="Beta-lactamase-related" evidence="2">
    <location>
        <begin position="44"/>
        <end position="304"/>
    </location>
</feature>
<dbReference type="AlphaFoldDB" id="A0A9W6GDD8"/>
<dbReference type="PROSITE" id="PS51318">
    <property type="entry name" value="TAT"/>
    <property type="match status" value="1"/>
</dbReference>
<protein>
    <recommendedName>
        <fullName evidence="2">Beta-lactamase-related domain-containing protein</fullName>
    </recommendedName>
</protein>
<evidence type="ECO:0000259" key="2">
    <source>
        <dbReference type="Pfam" id="PF00144"/>
    </source>
</evidence>
<evidence type="ECO:0000313" key="3">
    <source>
        <dbReference type="EMBL" id="GLI44694.1"/>
    </source>
</evidence>